<proteinExistence type="predicted"/>
<reference evidence="1 2" key="1">
    <citation type="journal article" date="2019" name="Sci. Data">
        <title>Hybrid genome assembly and annotation of Danionella translucida.</title>
        <authorList>
            <person name="Kadobianskyi M."/>
            <person name="Schulze L."/>
            <person name="Schuelke M."/>
            <person name="Judkewitz B."/>
        </authorList>
    </citation>
    <scope>NUCLEOTIDE SEQUENCE [LARGE SCALE GENOMIC DNA]</scope>
    <source>
        <strain evidence="1 2">Bolton</strain>
    </source>
</reference>
<evidence type="ECO:0000313" key="2">
    <source>
        <dbReference type="Proteomes" id="UP000316079"/>
    </source>
</evidence>
<dbReference type="Proteomes" id="UP000316079">
    <property type="component" value="Unassembled WGS sequence"/>
</dbReference>
<organism evidence="1 2">
    <name type="scientific">Danionella cerebrum</name>
    <dbReference type="NCBI Taxonomy" id="2873325"/>
    <lineage>
        <taxon>Eukaryota</taxon>
        <taxon>Metazoa</taxon>
        <taxon>Chordata</taxon>
        <taxon>Craniata</taxon>
        <taxon>Vertebrata</taxon>
        <taxon>Euteleostomi</taxon>
        <taxon>Actinopterygii</taxon>
        <taxon>Neopterygii</taxon>
        <taxon>Teleostei</taxon>
        <taxon>Ostariophysi</taxon>
        <taxon>Cypriniformes</taxon>
        <taxon>Danionidae</taxon>
        <taxon>Danioninae</taxon>
        <taxon>Danionella</taxon>
    </lineage>
</organism>
<gene>
    <name evidence="1" type="ORF">DNTS_031915</name>
</gene>
<feature type="non-terminal residue" evidence="1">
    <location>
        <position position="1"/>
    </location>
</feature>
<dbReference type="EMBL" id="SRMA01024873">
    <property type="protein sequence ID" value="TRY99946.1"/>
    <property type="molecule type" value="Genomic_DNA"/>
</dbReference>
<sequence>VGFWATVRGQKVRGRPNSVGWCSPAPGTRLPSFVPIPGSYAAQLAFNHLPHGHRGSDVWVLILSEGPMWGVEFQGPSSCASVLLGPSKISRFPVGEMSKQCCLLLYISTALDSSVQRSLSTVQQEIIWTSILIIVVTATNSSYLQYVCFVFYDNVRCRVRAALRDATARVSLVQQVISCTTNKQQTRNIINRP</sequence>
<protein>
    <submittedName>
        <fullName evidence="1">Uncharacterized protein</fullName>
    </submittedName>
</protein>
<comment type="caution">
    <text evidence="1">The sequence shown here is derived from an EMBL/GenBank/DDBJ whole genome shotgun (WGS) entry which is preliminary data.</text>
</comment>
<evidence type="ECO:0000313" key="1">
    <source>
        <dbReference type="EMBL" id="TRY99946.1"/>
    </source>
</evidence>
<keyword evidence="2" id="KW-1185">Reference proteome</keyword>
<accession>A0A553RCR0</accession>
<dbReference type="AlphaFoldDB" id="A0A553RCR0"/>
<name>A0A553RCR0_9TELE</name>